<evidence type="ECO:0000256" key="2">
    <source>
        <dbReference type="ARBA" id="ARBA00007220"/>
    </source>
</evidence>
<dbReference type="PANTHER" id="PTHR23359">
    <property type="entry name" value="NUCLEOTIDE KINASE"/>
    <property type="match status" value="1"/>
</dbReference>
<evidence type="ECO:0000256" key="3">
    <source>
        <dbReference type="ARBA" id="ARBA00012955"/>
    </source>
</evidence>
<evidence type="ECO:0000256" key="8">
    <source>
        <dbReference type="SAM" id="MobiDB-lite"/>
    </source>
</evidence>
<dbReference type="PROSITE" id="PS00113">
    <property type="entry name" value="ADENYLATE_KINASE"/>
    <property type="match status" value="1"/>
</dbReference>
<dbReference type="HAMAP" id="MF_00235">
    <property type="entry name" value="Adenylate_kinase_Adk"/>
    <property type="match status" value="1"/>
</dbReference>
<dbReference type="AlphaFoldDB" id="A0AAW1SRM0"/>
<dbReference type="Pfam" id="PF00406">
    <property type="entry name" value="ADK"/>
    <property type="match status" value="1"/>
</dbReference>
<dbReference type="Proteomes" id="UP001485043">
    <property type="component" value="Unassembled WGS sequence"/>
</dbReference>
<evidence type="ECO:0000256" key="4">
    <source>
        <dbReference type="ARBA" id="ARBA00022679"/>
    </source>
</evidence>
<keyword evidence="10" id="KW-1185">Reference proteome</keyword>
<keyword evidence="6 7" id="KW-0418">Kinase</keyword>
<evidence type="ECO:0000256" key="7">
    <source>
        <dbReference type="RuleBase" id="RU003330"/>
    </source>
</evidence>
<gene>
    <name evidence="9" type="ORF">WJX84_009628</name>
</gene>
<dbReference type="GO" id="GO:0005524">
    <property type="term" value="F:ATP binding"/>
    <property type="evidence" value="ECO:0007669"/>
    <property type="project" value="InterPro"/>
</dbReference>
<keyword evidence="5" id="KW-0547">Nucleotide-binding</keyword>
<dbReference type="InterPro" id="IPR006259">
    <property type="entry name" value="Adenyl_kin_sub"/>
</dbReference>
<dbReference type="EMBL" id="JALJOV010001166">
    <property type="protein sequence ID" value="KAK9852868.1"/>
    <property type="molecule type" value="Genomic_DNA"/>
</dbReference>
<organism evidence="9 10">
    <name type="scientific">Apatococcus fuscideae</name>
    <dbReference type="NCBI Taxonomy" id="2026836"/>
    <lineage>
        <taxon>Eukaryota</taxon>
        <taxon>Viridiplantae</taxon>
        <taxon>Chlorophyta</taxon>
        <taxon>core chlorophytes</taxon>
        <taxon>Trebouxiophyceae</taxon>
        <taxon>Chlorellales</taxon>
        <taxon>Chlorellaceae</taxon>
        <taxon>Apatococcus</taxon>
    </lineage>
</organism>
<protein>
    <recommendedName>
        <fullName evidence="3">adenylate kinase</fullName>
        <ecNumber evidence="3">2.7.4.3</ecNumber>
    </recommendedName>
</protein>
<comment type="similarity">
    <text evidence="2 7">Belongs to the adenylate kinase family.</text>
</comment>
<dbReference type="PRINTS" id="PR00094">
    <property type="entry name" value="ADENYLTKNASE"/>
</dbReference>
<sequence>MVQTGSVVPYQCRQHSASIQADRSEQHIQECKAGSDQSAEAPPCRAKAVADIARKTQSSWLDALRPSPALSDLPSAWVFLGPPGVGKGTYASRMASKLGVTHIAAGDLVRAQIRDRTPQGLKIASMVTAGDLIPDTLVLELLQERIDIGRESGETGCLLDGFPRTLLQAEALPSFTDVQLAVNLSLREEALIAKCRGRRICGVCNKNYNVADIDLPSTADEPAIQMPPLNPPATSSGSHSCREHLQVRLDDAEDTIRHRLQVYHAEARPIEEYFRERGQLLQFSITGGIPETMPRLESILHRHSIALKACQQSEQQPQLQTKQQQHHSQQQQSSQSIPQRQAAASC</sequence>
<evidence type="ECO:0000256" key="6">
    <source>
        <dbReference type="ARBA" id="ARBA00022777"/>
    </source>
</evidence>
<dbReference type="EC" id="2.7.4.3" evidence="3"/>
<evidence type="ECO:0000313" key="10">
    <source>
        <dbReference type="Proteomes" id="UP001485043"/>
    </source>
</evidence>
<accession>A0AAW1SRM0</accession>
<dbReference type="NCBIfam" id="TIGR01351">
    <property type="entry name" value="adk"/>
    <property type="match status" value="1"/>
</dbReference>
<evidence type="ECO:0000313" key="9">
    <source>
        <dbReference type="EMBL" id="KAK9852868.1"/>
    </source>
</evidence>
<comment type="caution">
    <text evidence="9">The sequence shown here is derived from an EMBL/GenBank/DDBJ whole genome shotgun (WGS) entry which is preliminary data.</text>
</comment>
<feature type="region of interest" description="Disordered" evidence="8">
    <location>
        <begin position="311"/>
        <end position="346"/>
    </location>
</feature>
<dbReference type="InterPro" id="IPR000850">
    <property type="entry name" value="Adenylat/UMP-CMP_kin"/>
</dbReference>
<evidence type="ECO:0000256" key="5">
    <source>
        <dbReference type="ARBA" id="ARBA00022741"/>
    </source>
</evidence>
<dbReference type="InterPro" id="IPR027417">
    <property type="entry name" value="P-loop_NTPase"/>
</dbReference>
<proteinExistence type="inferred from homology"/>
<evidence type="ECO:0000256" key="1">
    <source>
        <dbReference type="ARBA" id="ARBA00000582"/>
    </source>
</evidence>
<keyword evidence="4 7" id="KW-0808">Transferase</keyword>
<comment type="catalytic activity">
    <reaction evidence="1">
        <text>AMP + ATP = 2 ADP</text>
        <dbReference type="Rhea" id="RHEA:12973"/>
        <dbReference type="ChEBI" id="CHEBI:30616"/>
        <dbReference type="ChEBI" id="CHEBI:456215"/>
        <dbReference type="ChEBI" id="CHEBI:456216"/>
        <dbReference type="EC" id="2.7.4.3"/>
    </reaction>
</comment>
<dbReference type="GO" id="GO:0004017">
    <property type="term" value="F:AMP kinase activity"/>
    <property type="evidence" value="ECO:0007669"/>
    <property type="project" value="UniProtKB-EC"/>
</dbReference>
<dbReference type="SUPFAM" id="SSF52540">
    <property type="entry name" value="P-loop containing nucleoside triphosphate hydrolases"/>
    <property type="match status" value="1"/>
</dbReference>
<dbReference type="InterPro" id="IPR033690">
    <property type="entry name" value="Adenylat_kinase_CS"/>
</dbReference>
<name>A0AAW1SRM0_9CHLO</name>
<reference evidence="9 10" key="1">
    <citation type="journal article" date="2024" name="Nat. Commun.">
        <title>Phylogenomics reveals the evolutionary origins of lichenization in chlorophyte algae.</title>
        <authorList>
            <person name="Puginier C."/>
            <person name="Libourel C."/>
            <person name="Otte J."/>
            <person name="Skaloud P."/>
            <person name="Haon M."/>
            <person name="Grisel S."/>
            <person name="Petersen M."/>
            <person name="Berrin J.G."/>
            <person name="Delaux P.M."/>
            <person name="Dal Grande F."/>
            <person name="Keller J."/>
        </authorList>
    </citation>
    <scope>NUCLEOTIDE SEQUENCE [LARGE SCALE GENOMIC DNA]</scope>
    <source>
        <strain evidence="9 10">SAG 2523</strain>
    </source>
</reference>
<dbReference type="Gene3D" id="3.40.50.300">
    <property type="entry name" value="P-loop containing nucleotide triphosphate hydrolases"/>
    <property type="match status" value="1"/>
</dbReference>
<dbReference type="CDD" id="cd01428">
    <property type="entry name" value="ADK"/>
    <property type="match status" value="1"/>
</dbReference>